<feature type="transmembrane region" description="Helical" evidence="2">
    <location>
        <begin position="246"/>
        <end position="267"/>
    </location>
</feature>
<dbReference type="OrthoDB" id="5215637at2759"/>
<feature type="region of interest" description="Disordered" evidence="1">
    <location>
        <begin position="195"/>
        <end position="242"/>
    </location>
</feature>
<keyword evidence="2" id="KW-0812">Transmembrane</keyword>
<accession>A0A0L0MZ60</accession>
<protein>
    <submittedName>
        <fullName evidence="3">Uncharacterized protein</fullName>
    </submittedName>
</protein>
<feature type="non-terminal residue" evidence="3">
    <location>
        <position position="1"/>
    </location>
</feature>
<dbReference type="EMBL" id="LFRF01000042">
    <property type="protein sequence ID" value="KND87051.1"/>
    <property type="molecule type" value="Genomic_DNA"/>
</dbReference>
<gene>
    <name evidence="3" type="ORF">TOPH_08260</name>
</gene>
<sequence length="342" mass="35057">PALVAGSYCHTKGPCKSLTAFSAFQSLCRCTLPSCPAAAGSAESDTMRPLLVLAAVLATWPQASHSVCYFPDGSVAQQDSPCRDDTPQSTCCGQGYACLSNNICMATGKELQRSGASVYVRGSCTDKNWRSGSCPNFCADPEADNIQGGVGMAKCERDDKLFYCVDSRKANCDKMENILVFQVAPTALTTIGVAPASSSGQPKASSTPSKGPSSAANLTATATNGPSASASAPPEESSPAGAKTGVGVGVGVGVTALLAAGAAWFMLRRRRAARAAAAASSEGPPPTNPAFSKLPGNDTAVAEMGVAEMGVAEVEVGEMEAHALPEDEYKRRQTPRYELAGA</sequence>
<keyword evidence="4" id="KW-1185">Reference proteome</keyword>
<keyword evidence="2" id="KW-1133">Transmembrane helix</keyword>
<feature type="compositionally biased region" description="Low complexity" evidence="1">
    <location>
        <begin position="215"/>
        <end position="242"/>
    </location>
</feature>
<evidence type="ECO:0000256" key="2">
    <source>
        <dbReference type="SAM" id="Phobius"/>
    </source>
</evidence>
<organism evidence="3 4">
    <name type="scientific">Tolypocladium ophioglossoides (strain CBS 100239)</name>
    <name type="common">Snaketongue truffleclub</name>
    <name type="synonym">Elaphocordyceps ophioglossoides</name>
    <dbReference type="NCBI Taxonomy" id="1163406"/>
    <lineage>
        <taxon>Eukaryota</taxon>
        <taxon>Fungi</taxon>
        <taxon>Dikarya</taxon>
        <taxon>Ascomycota</taxon>
        <taxon>Pezizomycotina</taxon>
        <taxon>Sordariomycetes</taxon>
        <taxon>Hypocreomycetidae</taxon>
        <taxon>Hypocreales</taxon>
        <taxon>Ophiocordycipitaceae</taxon>
        <taxon>Tolypocladium</taxon>
    </lineage>
</organism>
<proteinExistence type="predicted"/>
<dbReference type="STRING" id="1163406.A0A0L0MZ60"/>
<feature type="region of interest" description="Disordered" evidence="1">
    <location>
        <begin position="277"/>
        <end position="297"/>
    </location>
</feature>
<keyword evidence="2" id="KW-0472">Membrane</keyword>
<feature type="compositionally biased region" description="Polar residues" evidence="1">
    <location>
        <begin position="196"/>
        <end position="214"/>
    </location>
</feature>
<reference evidence="3 4" key="1">
    <citation type="journal article" date="2015" name="BMC Genomics">
        <title>The genome of the truffle-parasite Tolypocladium ophioglossoides and the evolution of antifungal peptaibiotics.</title>
        <authorList>
            <person name="Quandt C.A."/>
            <person name="Bushley K.E."/>
            <person name="Spatafora J.W."/>
        </authorList>
    </citation>
    <scope>NUCLEOTIDE SEQUENCE [LARGE SCALE GENOMIC DNA]</scope>
    <source>
        <strain evidence="3 4">CBS 100239</strain>
    </source>
</reference>
<evidence type="ECO:0000313" key="3">
    <source>
        <dbReference type="EMBL" id="KND87051.1"/>
    </source>
</evidence>
<evidence type="ECO:0000313" key="4">
    <source>
        <dbReference type="Proteomes" id="UP000036947"/>
    </source>
</evidence>
<dbReference type="AlphaFoldDB" id="A0A0L0MZ60"/>
<name>A0A0L0MZ60_TOLOC</name>
<dbReference type="Proteomes" id="UP000036947">
    <property type="component" value="Unassembled WGS sequence"/>
</dbReference>
<evidence type="ECO:0000256" key="1">
    <source>
        <dbReference type="SAM" id="MobiDB-lite"/>
    </source>
</evidence>
<comment type="caution">
    <text evidence="3">The sequence shown here is derived from an EMBL/GenBank/DDBJ whole genome shotgun (WGS) entry which is preliminary data.</text>
</comment>